<proteinExistence type="predicted"/>
<organism evidence="1">
    <name type="scientific">Nothobranchius kuhntae</name>
    <name type="common">Beira killifish</name>
    <dbReference type="NCBI Taxonomy" id="321403"/>
    <lineage>
        <taxon>Eukaryota</taxon>
        <taxon>Metazoa</taxon>
        <taxon>Chordata</taxon>
        <taxon>Craniata</taxon>
        <taxon>Vertebrata</taxon>
        <taxon>Euteleostomi</taxon>
        <taxon>Actinopterygii</taxon>
        <taxon>Neopterygii</taxon>
        <taxon>Teleostei</taxon>
        <taxon>Neoteleostei</taxon>
        <taxon>Acanthomorphata</taxon>
        <taxon>Ovalentaria</taxon>
        <taxon>Atherinomorphae</taxon>
        <taxon>Cyprinodontiformes</taxon>
        <taxon>Nothobranchiidae</taxon>
        <taxon>Nothobranchius</taxon>
    </lineage>
</organism>
<reference evidence="1" key="2">
    <citation type="submission" date="2016-06" db="EMBL/GenBank/DDBJ databases">
        <title>The genome of a short-lived fish provides insights into sex chromosome evolution and the genetic control of aging.</title>
        <authorList>
            <person name="Reichwald K."/>
            <person name="Felder M."/>
            <person name="Petzold A."/>
            <person name="Koch P."/>
            <person name="Groth M."/>
            <person name="Platzer M."/>
        </authorList>
    </citation>
    <scope>NUCLEOTIDE SEQUENCE</scope>
    <source>
        <tissue evidence="1">Brain</tissue>
    </source>
</reference>
<reference evidence="1" key="1">
    <citation type="submission" date="2016-05" db="EMBL/GenBank/DDBJ databases">
        <authorList>
            <person name="Lavstsen T."/>
            <person name="Jespersen J.S."/>
        </authorList>
    </citation>
    <scope>NUCLEOTIDE SEQUENCE</scope>
    <source>
        <tissue evidence="1">Brain</tissue>
    </source>
</reference>
<name>A0A1A8K089_NOTKU</name>
<accession>A0A1A8K089</accession>
<protein>
    <submittedName>
        <fullName evidence="1">Uncharacterized protein</fullName>
    </submittedName>
</protein>
<dbReference type="EMBL" id="HAEE01005612">
    <property type="protein sequence ID" value="SBR25632.1"/>
    <property type="molecule type" value="Transcribed_RNA"/>
</dbReference>
<feature type="non-terminal residue" evidence="1">
    <location>
        <position position="95"/>
    </location>
</feature>
<feature type="non-terminal residue" evidence="1">
    <location>
        <position position="1"/>
    </location>
</feature>
<evidence type="ECO:0000313" key="1">
    <source>
        <dbReference type="EMBL" id="SBR25632.1"/>
    </source>
</evidence>
<gene>
    <name evidence="1" type="primary">BX000999.2</name>
</gene>
<sequence length="95" mass="11377">RSGSDSTRHHIHTWIGHRVQTFTPLRIFGMWWRKLCAAVRLHHHQCRILVGKHWMEMNHVTLHKFIEKTPQRMCALEEVQQNFSVCDLLFCGDLF</sequence>
<dbReference type="AlphaFoldDB" id="A0A1A8K089"/>